<evidence type="ECO:0000256" key="7">
    <source>
        <dbReference type="SAM" id="SignalP"/>
    </source>
</evidence>
<organism evidence="9 10">
    <name type="scientific">Cellulomonas xylanilytica</name>
    <dbReference type="NCBI Taxonomy" id="233583"/>
    <lineage>
        <taxon>Bacteria</taxon>
        <taxon>Bacillati</taxon>
        <taxon>Actinomycetota</taxon>
        <taxon>Actinomycetes</taxon>
        <taxon>Micrococcales</taxon>
        <taxon>Cellulomonadaceae</taxon>
        <taxon>Cellulomonas</taxon>
    </lineage>
</organism>
<dbReference type="PANTHER" id="PTHR42852:SF6">
    <property type="entry name" value="THIOL:DISULFIDE INTERCHANGE PROTEIN DSBE"/>
    <property type="match status" value="1"/>
</dbReference>
<dbReference type="OrthoDB" id="9796554at2"/>
<feature type="region of interest" description="Disordered" evidence="6">
    <location>
        <begin position="38"/>
        <end position="62"/>
    </location>
</feature>
<dbReference type="SUPFAM" id="SSF52833">
    <property type="entry name" value="Thioredoxin-like"/>
    <property type="match status" value="1"/>
</dbReference>
<dbReference type="GO" id="GO:0016853">
    <property type="term" value="F:isomerase activity"/>
    <property type="evidence" value="ECO:0007669"/>
    <property type="project" value="UniProtKB-KW"/>
</dbReference>
<proteinExistence type="predicted"/>
<dbReference type="Pfam" id="PF00578">
    <property type="entry name" value="AhpC-TSA"/>
    <property type="match status" value="1"/>
</dbReference>
<dbReference type="RefSeq" id="WP_146925368.1">
    <property type="nucleotide sequence ID" value="NZ_BJUB01000001.1"/>
</dbReference>
<evidence type="ECO:0000313" key="10">
    <source>
        <dbReference type="Proteomes" id="UP000321118"/>
    </source>
</evidence>
<comment type="subcellular location">
    <subcellularLocation>
        <location evidence="1">Cell envelope</location>
    </subcellularLocation>
</comment>
<feature type="domain" description="Thioredoxin" evidence="8">
    <location>
        <begin position="64"/>
        <end position="208"/>
    </location>
</feature>
<dbReference type="Gene3D" id="3.40.30.10">
    <property type="entry name" value="Glutaredoxin"/>
    <property type="match status" value="1"/>
</dbReference>
<keyword evidence="9" id="KW-0413">Isomerase</keyword>
<dbReference type="GO" id="GO:0017004">
    <property type="term" value="P:cytochrome complex assembly"/>
    <property type="evidence" value="ECO:0007669"/>
    <property type="project" value="UniProtKB-KW"/>
</dbReference>
<reference evidence="9 10" key="1">
    <citation type="submission" date="2019-07" db="EMBL/GenBank/DDBJ databases">
        <title>Whole genome shotgun sequence of Cellulomonas xylanilytica NBRC 101102.</title>
        <authorList>
            <person name="Hosoyama A."/>
            <person name="Uohara A."/>
            <person name="Ohji S."/>
            <person name="Ichikawa N."/>
        </authorList>
    </citation>
    <scope>NUCLEOTIDE SEQUENCE [LARGE SCALE GENOMIC DNA]</scope>
    <source>
        <strain evidence="9 10">NBRC 101102</strain>
    </source>
</reference>
<sequence length="218" mass="22579">MITAHVRTGAGPGRLRASTRAAAVVALFVVLGSGCAADTTKEGSQPADVIDQGYQSGDGTTQTWPVADRGDAVILTGTDYEGKAIDTSAWLGNVIVLNTWYAACPPCRKEAPDLVALANDYEDQGVRVLGINRTDAKGTAQAFQREFSVPYPSLEDTDGAAIAELAAVVPVQAVPTTVVLDQQGRVAARIVGLAEGSTLRTIVDNVLADLAAPTPTST</sequence>
<name>A0A510V222_9CELL</name>
<dbReference type="InterPro" id="IPR000866">
    <property type="entry name" value="AhpC/TSA"/>
</dbReference>
<dbReference type="InterPro" id="IPR013766">
    <property type="entry name" value="Thioredoxin_domain"/>
</dbReference>
<evidence type="ECO:0000256" key="3">
    <source>
        <dbReference type="ARBA" id="ARBA00022968"/>
    </source>
</evidence>
<feature type="chain" id="PRO_5021767202" evidence="7">
    <location>
        <begin position="37"/>
        <end position="218"/>
    </location>
</feature>
<dbReference type="AlphaFoldDB" id="A0A510V222"/>
<dbReference type="Proteomes" id="UP000321118">
    <property type="component" value="Unassembled WGS sequence"/>
</dbReference>
<comment type="caution">
    <text evidence="9">The sequence shown here is derived from an EMBL/GenBank/DDBJ whole genome shotgun (WGS) entry which is preliminary data.</text>
</comment>
<keyword evidence="5" id="KW-0676">Redox-active center</keyword>
<dbReference type="InterPro" id="IPR036249">
    <property type="entry name" value="Thioredoxin-like_sf"/>
</dbReference>
<gene>
    <name evidence="9" type="ORF">CXY01_04010</name>
</gene>
<evidence type="ECO:0000256" key="6">
    <source>
        <dbReference type="SAM" id="MobiDB-lite"/>
    </source>
</evidence>
<evidence type="ECO:0000313" key="9">
    <source>
        <dbReference type="EMBL" id="GEK19881.1"/>
    </source>
</evidence>
<dbReference type="GO" id="GO:0016491">
    <property type="term" value="F:oxidoreductase activity"/>
    <property type="evidence" value="ECO:0007669"/>
    <property type="project" value="InterPro"/>
</dbReference>
<feature type="compositionally biased region" description="Polar residues" evidence="6">
    <location>
        <begin position="53"/>
        <end position="62"/>
    </location>
</feature>
<evidence type="ECO:0000256" key="5">
    <source>
        <dbReference type="ARBA" id="ARBA00023284"/>
    </source>
</evidence>
<dbReference type="PROSITE" id="PS51352">
    <property type="entry name" value="THIOREDOXIN_2"/>
    <property type="match status" value="1"/>
</dbReference>
<evidence type="ECO:0000256" key="2">
    <source>
        <dbReference type="ARBA" id="ARBA00022748"/>
    </source>
</evidence>
<keyword evidence="3" id="KW-0812">Transmembrane</keyword>
<accession>A0A510V222</accession>
<keyword evidence="10" id="KW-1185">Reference proteome</keyword>
<keyword evidence="7" id="KW-0732">Signal</keyword>
<dbReference type="GO" id="GO:0030313">
    <property type="term" value="C:cell envelope"/>
    <property type="evidence" value="ECO:0007669"/>
    <property type="project" value="UniProtKB-SubCell"/>
</dbReference>
<evidence type="ECO:0000256" key="1">
    <source>
        <dbReference type="ARBA" id="ARBA00004196"/>
    </source>
</evidence>
<keyword evidence="3" id="KW-0735">Signal-anchor</keyword>
<evidence type="ECO:0000256" key="4">
    <source>
        <dbReference type="ARBA" id="ARBA00023157"/>
    </source>
</evidence>
<dbReference type="InterPro" id="IPR050553">
    <property type="entry name" value="Thioredoxin_ResA/DsbE_sf"/>
</dbReference>
<keyword evidence="4" id="KW-1015">Disulfide bond</keyword>
<feature type="signal peptide" evidence="7">
    <location>
        <begin position="1"/>
        <end position="36"/>
    </location>
</feature>
<keyword evidence="2" id="KW-0201">Cytochrome c-type biogenesis</keyword>
<protein>
    <submittedName>
        <fullName evidence="9">Thiol-disulfide isomerase</fullName>
    </submittedName>
</protein>
<dbReference type="GO" id="GO:0016209">
    <property type="term" value="F:antioxidant activity"/>
    <property type="evidence" value="ECO:0007669"/>
    <property type="project" value="InterPro"/>
</dbReference>
<dbReference type="CDD" id="cd02966">
    <property type="entry name" value="TlpA_like_family"/>
    <property type="match status" value="1"/>
</dbReference>
<dbReference type="EMBL" id="BJUB01000001">
    <property type="protein sequence ID" value="GEK19881.1"/>
    <property type="molecule type" value="Genomic_DNA"/>
</dbReference>
<dbReference type="PANTHER" id="PTHR42852">
    <property type="entry name" value="THIOL:DISULFIDE INTERCHANGE PROTEIN DSBE"/>
    <property type="match status" value="1"/>
</dbReference>
<evidence type="ECO:0000259" key="8">
    <source>
        <dbReference type="PROSITE" id="PS51352"/>
    </source>
</evidence>
<dbReference type="PROSITE" id="PS51257">
    <property type="entry name" value="PROKAR_LIPOPROTEIN"/>
    <property type="match status" value="1"/>
</dbReference>